<proteinExistence type="predicted"/>
<reference evidence="3" key="1">
    <citation type="submission" date="2019-06" db="EMBL/GenBank/DDBJ databases">
        <authorList>
            <person name="Broberg M."/>
        </authorList>
    </citation>
    <scope>NUCLEOTIDE SEQUENCE [LARGE SCALE GENOMIC DNA]</scope>
</reference>
<feature type="compositionally biased region" description="Basic and acidic residues" evidence="1">
    <location>
        <begin position="103"/>
        <end position="112"/>
    </location>
</feature>
<evidence type="ECO:0000313" key="3">
    <source>
        <dbReference type="Proteomes" id="UP000775872"/>
    </source>
</evidence>
<accession>A0A9N9Z2U6</accession>
<organism evidence="2 3">
    <name type="scientific">Clonostachys solani</name>
    <dbReference type="NCBI Taxonomy" id="160281"/>
    <lineage>
        <taxon>Eukaryota</taxon>
        <taxon>Fungi</taxon>
        <taxon>Dikarya</taxon>
        <taxon>Ascomycota</taxon>
        <taxon>Pezizomycotina</taxon>
        <taxon>Sordariomycetes</taxon>
        <taxon>Hypocreomycetidae</taxon>
        <taxon>Hypocreales</taxon>
        <taxon>Bionectriaceae</taxon>
        <taxon>Clonostachys</taxon>
    </lineage>
</organism>
<gene>
    <name evidence="2" type="ORF">CSOL1703_00016227</name>
</gene>
<name>A0A9N9Z2U6_9HYPO</name>
<sequence>MALKEEFKTLADDTSAISASNAAARPSKDGVAGKLVAITQGGEEAARSMLEKLPLGRFAVVEGMCTIRKDPHIGRPTRAVARTTEDVANADEWANCVYHRPNDIEGRDERRGPAGRTLEAAGPTTTTIMR</sequence>
<evidence type="ECO:0000313" key="2">
    <source>
        <dbReference type="EMBL" id="CAH0047975.1"/>
    </source>
</evidence>
<dbReference type="Proteomes" id="UP000775872">
    <property type="component" value="Unassembled WGS sequence"/>
</dbReference>
<keyword evidence="3" id="KW-1185">Reference proteome</keyword>
<evidence type="ECO:0000256" key="1">
    <source>
        <dbReference type="SAM" id="MobiDB-lite"/>
    </source>
</evidence>
<dbReference type="AlphaFoldDB" id="A0A9N9Z2U6"/>
<reference evidence="2 3" key="2">
    <citation type="submission" date="2021-10" db="EMBL/GenBank/DDBJ databases">
        <authorList>
            <person name="Piombo E."/>
        </authorList>
    </citation>
    <scope>NUCLEOTIDE SEQUENCE [LARGE SCALE GENOMIC DNA]</scope>
</reference>
<feature type="region of interest" description="Disordered" evidence="1">
    <location>
        <begin position="103"/>
        <end position="130"/>
    </location>
</feature>
<protein>
    <submittedName>
        <fullName evidence="2">Uncharacterized protein</fullName>
    </submittedName>
</protein>
<dbReference type="EMBL" id="CABFOC020000034">
    <property type="protein sequence ID" value="CAH0047975.1"/>
    <property type="molecule type" value="Genomic_DNA"/>
</dbReference>
<comment type="caution">
    <text evidence="2">The sequence shown here is derived from an EMBL/GenBank/DDBJ whole genome shotgun (WGS) entry which is preliminary data.</text>
</comment>